<accession>A0ABQ5ERK4</accession>
<name>A0ABQ5ERK4_9ASTR</name>
<proteinExistence type="predicted"/>
<gene>
    <name evidence="1" type="ORF">Tco_0988492</name>
</gene>
<dbReference type="EMBL" id="BQNB010016586">
    <property type="protein sequence ID" value="GJT53438.1"/>
    <property type="molecule type" value="Genomic_DNA"/>
</dbReference>
<evidence type="ECO:0000313" key="1">
    <source>
        <dbReference type="EMBL" id="GJT53438.1"/>
    </source>
</evidence>
<organism evidence="1 2">
    <name type="scientific">Tanacetum coccineum</name>
    <dbReference type="NCBI Taxonomy" id="301880"/>
    <lineage>
        <taxon>Eukaryota</taxon>
        <taxon>Viridiplantae</taxon>
        <taxon>Streptophyta</taxon>
        <taxon>Embryophyta</taxon>
        <taxon>Tracheophyta</taxon>
        <taxon>Spermatophyta</taxon>
        <taxon>Magnoliopsida</taxon>
        <taxon>eudicotyledons</taxon>
        <taxon>Gunneridae</taxon>
        <taxon>Pentapetalae</taxon>
        <taxon>asterids</taxon>
        <taxon>campanulids</taxon>
        <taxon>Asterales</taxon>
        <taxon>Asteraceae</taxon>
        <taxon>Asteroideae</taxon>
        <taxon>Anthemideae</taxon>
        <taxon>Anthemidinae</taxon>
        <taxon>Tanacetum</taxon>
    </lineage>
</organism>
<evidence type="ECO:0000313" key="2">
    <source>
        <dbReference type="Proteomes" id="UP001151760"/>
    </source>
</evidence>
<protein>
    <submittedName>
        <fullName evidence="1">Uncharacterized protein</fullName>
    </submittedName>
</protein>
<keyword evidence="2" id="KW-1185">Reference proteome</keyword>
<reference evidence="1" key="2">
    <citation type="submission" date="2022-01" db="EMBL/GenBank/DDBJ databases">
        <authorList>
            <person name="Yamashiro T."/>
            <person name="Shiraishi A."/>
            <person name="Satake H."/>
            <person name="Nakayama K."/>
        </authorList>
    </citation>
    <scope>NUCLEOTIDE SEQUENCE</scope>
</reference>
<comment type="caution">
    <text evidence="1">The sequence shown here is derived from an EMBL/GenBank/DDBJ whole genome shotgun (WGS) entry which is preliminary data.</text>
</comment>
<reference evidence="1" key="1">
    <citation type="journal article" date="2022" name="Int. J. Mol. Sci.">
        <title>Draft Genome of Tanacetum Coccineum: Genomic Comparison of Closely Related Tanacetum-Family Plants.</title>
        <authorList>
            <person name="Yamashiro T."/>
            <person name="Shiraishi A."/>
            <person name="Nakayama K."/>
            <person name="Satake H."/>
        </authorList>
    </citation>
    <scope>NUCLEOTIDE SEQUENCE</scope>
</reference>
<dbReference type="Proteomes" id="UP001151760">
    <property type="component" value="Unassembled WGS sequence"/>
</dbReference>
<sequence length="234" mass="26923">MRVRKKTSRRLPSEPLWTLEFPSYAVMFDQRTLCLDPHEPRCKPYQDKFVIVFIDDIFESIPKQARAQRASEDNIGVVEERESVSKFSKVNFGFPRYSSSPHVLVIKGIHVIPAKIESIKDWSSPKTPTKIYQFLVRALVMTIGLDLPKQILNAQTKARKPENIKNEVVGGMLIENAKFPEALRTEKLEPRTDGTLCLNGRSSEKMYQDVKKLYWWPNNEDENSPPKNPYVASA</sequence>